<comment type="caution">
    <text evidence="1">The sequence shown here is derived from an EMBL/GenBank/DDBJ whole genome shotgun (WGS) entry which is preliminary data.</text>
</comment>
<proteinExistence type="predicted"/>
<name>A0A9D4JVA8_DREPO</name>
<organism evidence="1 2">
    <name type="scientific">Dreissena polymorpha</name>
    <name type="common">Zebra mussel</name>
    <name type="synonym">Mytilus polymorpha</name>
    <dbReference type="NCBI Taxonomy" id="45954"/>
    <lineage>
        <taxon>Eukaryota</taxon>
        <taxon>Metazoa</taxon>
        <taxon>Spiralia</taxon>
        <taxon>Lophotrochozoa</taxon>
        <taxon>Mollusca</taxon>
        <taxon>Bivalvia</taxon>
        <taxon>Autobranchia</taxon>
        <taxon>Heteroconchia</taxon>
        <taxon>Euheterodonta</taxon>
        <taxon>Imparidentia</taxon>
        <taxon>Neoheterodontei</taxon>
        <taxon>Myida</taxon>
        <taxon>Dreissenoidea</taxon>
        <taxon>Dreissenidae</taxon>
        <taxon>Dreissena</taxon>
    </lineage>
</organism>
<keyword evidence="2" id="KW-1185">Reference proteome</keyword>
<sequence length="56" mass="6049">MNGEKLDEITNFKLLGATLSNDGYSRPDARIRIATATVAFARLSRLSTSSSLSFPS</sequence>
<protein>
    <submittedName>
        <fullName evidence="1">Uncharacterized protein</fullName>
    </submittedName>
</protein>
<gene>
    <name evidence="1" type="ORF">DPMN_126103</name>
</gene>
<evidence type="ECO:0000313" key="2">
    <source>
        <dbReference type="Proteomes" id="UP000828390"/>
    </source>
</evidence>
<accession>A0A9D4JVA8</accession>
<evidence type="ECO:0000313" key="1">
    <source>
        <dbReference type="EMBL" id="KAH3824269.1"/>
    </source>
</evidence>
<reference evidence="1" key="2">
    <citation type="submission" date="2020-11" db="EMBL/GenBank/DDBJ databases">
        <authorList>
            <person name="McCartney M.A."/>
            <person name="Auch B."/>
            <person name="Kono T."/>
            <person name="Mallez S."/>
            <person name="Becker A."/>
            <person name="Gohl D.M."/>
            <person name="Silverstein K.A.T."/>
            <person name="Koren S."/>
            <person name="Bechman K.B."/>
            <person name="Herman A."/>
            <person name="Abrahante J.E."/>
            <person name="Garbe J."/>
        </authorList>
    </citation>
    <scope>NUCLEOTIDE SEQUENCE</scope>
    <source>
        <strain evidence="1">Duluth1</strain>
        <tissue evidence="1">Whole animal</tissue>
    </source>
</reference>
<reference evidence="1" key="1">
    <citation type="journal article" date="2019" name="bioRxiv">
        <title>The Genome of the Zebra Mussel, Dreissena polymorpha: A Resource for Invasive Species Research.</title>
        <authorList>
            <person name="McCartney M.A."/>
            <person name="Auch B."/>
            <person name="Kono T."/>
            <person name="Mallez S."/>
            <person name="Zhang Y."/>
            <person name="Obille A."/>
            <person name="Becker A."/>
            <person name="Abrahante J.E."/>
            <person name="Garbe J."/>
            <person name="Badalamenti J.P."/>
            <person name="Herman A."/>
            <person name="Mangelson H."/>
            <person name="Liachko I."/>
            <person name="Sullivan S."/>
            <person name="Sone E.D."/>
            <person name="Koren S."/>
            <person name="Silverstein K.A.T."/>
            <person name="Beckman K.B."/>
            <person name="Gohl D.M."/>
        </authorList>
    </citation>
    <scope>NUCLEOTIDE SEQUENCE</scope>
    <source>
        <strain evidence="1">Duluth1</strain>
        <tissue evidence="1">Whole animal</tissue>
    </source>
</reference>
<dbReference type="AlphaFoldDB" id="A0A9D4JVA8"/>
<dbReference type="EMBL" id="JAIWYP010000005">
    <property type="protein sequence ID" value="KAH3824269.1"/>
    <property type="molecule type" value="Genomic_DNA"/>
</dbReference>
<dbReference type="Proteomes" id="UP000828390">
    <property type="component" value="Unassembled WGS sequence"/>
</dbReference>